<evidence type="ECO:0000256" key="5">
    <source>
        <dbReference type="ARBA" id="ARBA00010804"/>
    </source>
</evidence>
<evidence type="ECO:0000256" key="6">
    <source>
        <dbReference type="ARBA" id="ARBA00013004"/>
    </source>
</evidence>
<dbReference type="InterPro" id="IPR017900">
    <property type="entry name" value="4Fe4S_Fe_S_CS"/>
</dbReference>
<sequence>MKTTPHAFGVPTIRPTTKREEFSAKECNHTRVMATEGNWQKDWEPMTEDEAVREAQRCLKCTDAPCQKGCSTSIDIKTFIYQIEHKNWYGAAKTILSDNPVALSCGLLCPVSKLCAGPCNMFFSEDGPIKINHLQDKALKTFKQMGIRQIRDPSLPTDLPASYDQPIALIGCGAASIACATFLGRLGYKNVHVYEREHRGGGLISSEIPRNRSSLSGLDFEIGLMEDLGVKVFYNKTLGQDFTVADLKNQGYKAVFLGNGLPQPQKMIGEIYDIKNVFNSKTFLPPVCYNSKEIDNNMQLPKLNGHVIVIGIGDTALDCARSAYRCGASRVSVVFRRGFNDLRANDEIFLPAFFDGCNFIPYQLPEKVVVDPETNAVKGVKFVQHLPNDAFKYSAKSEGQVLECDHLITAFGAEITEPWSVEFLNNKTKKFNFNPNTMQSNTHDFIFAGGDICGTANLVDAVNDGKTASWGMHKYLQELMGEKVPETPRLPGFFTPVDKVDLSTTIGGVTLKNPFGLASAPPTTSYPMIKRAFEVGWSFAVTKTFTLDKDIVTNISPRIYKATANATKNEASFANIELVTEKSCAYWIEGCKEVKEEFPDHHIVASIMCQYKKEDWVELIEKCEKAPFDFYELNLSCPHGMGEFGMGRACGEDKVMVKQIAEWATSATKKPVFIKITPNWAYADELSIAAQEGGAAGVTLTNTMPSMMDPNAEGNPWPRVGQKEQFAYGGACGSLLRPFALKKCAETAANPKYTKDIFGSGGIVGPDHAMSFIRYGAKALQIASAVMNQDAGTCYYNLETGLKAQMYLDQRSDLKKQGWVGQVPPQGYMEEKQVPKQEDNVVVPQLESFVKSGINHISDMLSLEKDILMPKINDDVCLKCGRCYLTCADNGYQAFRFDDHTQVPELITEKCTGCALCHAVCPVPGSIEMVPMDVEYHVKRGISPDPSQKSSFAVDVIKPRSERIQM</sequence>
<dbReference type="SMR" id="A0A481XSQ9"/>
<dbReference type="InterPro" id="IPR028261">
    <property type="entry name" value="DPD_II"/>
</dbReference>
<evidence type="ECO:0000256" key="4">
    <source>
        <dbReference type="ARBA" id="ARBA00004668"/>
    </source>
</evidence>
<dbReference type="PROSITE" id="PS51379">
    <property type="entry name" value="4FE4S_FER_2"/>
    <property type="match status" value="2"/>
</dbReference>
<evidence type="ECO:0000256" key="14">
    <source>
        <dbReference type="ARBA" id="ARBA00022857"/>
    </source>
</evidence>
<dbReference type="UniPathway" id="UPA00131"/>
<dbReference type="GO" id="GO:0006212">
    <property type="term" value="P:uracil catabolic process"/>
    <property type="evidence" value="ECO:0007669"/>
    <property type="project" value="TreeGrafter"/>
</dbReference>
<dbReference type="GO" id="GO:0019483">
    <property type="term" value="P:beta-alanine biosynthetic process"/>
    <property type="evidence" value="ECO:0007669"/>
    <property type="project" value="UniProtKB-UniPathway"/>
</dbReference>
<dbReference type="EC" id="1.3.1.2" evidence="6"/>
<proteinExistence type="evidence at transcript level"/>
<dbReference type="PROSITE" id="PS00198">
    <property type="entry name" value="4FE4S_FER_1"/>
    <property type="match status" value="1"/>
</dbReference>
<dbReference type="PANTHER" id="PTHR43073">
    <property type="entry name" value="DIHYDROPYRIMIDINE DEHYDROGENASE [NADP(+)]"/>
    <property type="match status" value="1"/>
</dbReference>
<evidence type="ECO:0000256" key="15">
    <source>
        <dbReference type="ARBA" id="ARBA00023002"/>
    </source>
</evidence>
<evidence type="ECO:0000256" key="2">
    <source>
        <dbReference type="ARBA" id="ARBA00001966"/>
    </source>
</evidence>
<comment type="cofactor">
    <cofactor evidence="2">
        <name>[4Fe-4S] cluster</name>
        <dbReference type="ChEBI" id="CHEBI:49883"/>
    </cofactor>
</comment>
<dbReference type="FunFam" id="3.20.20.70:FF:000027">
    <property type="entry name" value="Dihydropyrimidine dehydrogenase [NADP(+)]"/>
    <property type="match status" value="1"/>
</dbReference>
<dbReference type="InterPro" id="IPR013785">
    <property type="entry name" value="Aldolase_TIM"/>
</dbReference>
<evidence type="ECO:0000256" key="13">
    <source>
        <dbReference type="ARBA" id="ARBA00022827"/>
    </source>
</evidence>
<dbReference type="AlphaFoldDB" id="A0A481XSQ9"/>
<evidence type="ECO:0000256" key="17">
    <source>
        <dbReference type="ARBA" id="ARBA00023014"/>
    </source>
</evidence>
<reference evidence="21" key="1">
    <citation type="submission" date="2018-07" db="EMBL/GenBank/DDBJ databases">
        <title>Hydrogenases in Philasterides dicentrarchi.</title>
        <authorList>
            <person name="Lamas J."/>
            <person name="Folgueira I."/>
            <person name="Defelipe A."/>
            <person name="Sueiro R."/>
            <person name="Leiro J."/>
        </authorList>
    </citation>
    <scope>NUCLEOTIDE SEQUENCE</scope>
</reference>
<evidence type="ECO:0000256" key="11">
    <source>
        <dbReference type="ARBA" id="ARBA00022737"/>
    </source>
</evidence>
<keyword evidence="16" id="KW-0408">Iron</keyword>
<dbReference type="GO" id="GO:0046872">
    <property type="term" value="F:metal ion binding"/>
    <property type="evidence" value="ECO:0007669"/>
    <property type="project" value="UniProtKB-KW"/>
</dbReference>
<dbReference type="InterPro" id="IPR036188">
    <property type="entry name" value="FAD/NAD-bd_sf"/>
</dbReference>
<protein>
    <recommendedName>
        <fullName evidence="6">dihydropyrimidine dehydrogenase (NADP(+))</fullName>
        <ecNumber evidence="6">1.3.1.2</ecNumber>
    </recommendedName>
    <alternativeName>
        <fullName evidence="19">Dihydrothymine dehydrogenase</fullName>
    </alternativeName>
    <alternativeName>
        <fullName evidence="18">Dihydrouracil dehydrogenase</fullName>
    </alternativeName>
</protein>
<evidence type="ECO:0000256" key="1">
    <source>
        <dbReference type="ARBA" id="ARBA00001917"/>
    </source>
</evidence>
<dbReference type="SUPFAM" id="SSF54862">
    <property type="entry name" value="4Fe-4S ferredoxins"/>
    <property type="match status" value="1"/>
</dbReference>
<feature type="domain" description="4Fe-4S ferredoxin-type" evidence="20">
    <location>
        <begin position="868"/>
        <end position="900"/>
    </location>
</feature>
<dbReference type="Gene3D" id="3.20.20.70">
    <property type="entry name" value="Aldolase class I"/>
    <property type="match status" value="1"/>
</dbReference>
<feature type="domain" description="4Fe-4S ferredoxin-type" evidence="20">
    <location>
        <begin position="902"/>
        <end position="932"/>
    </location>
</feature>
<evidence type="ECO:0000256" key="7">
    <source>
        <dbReference type="ARBA" id="ARBA00022485"/>
    </source>
</evidence>
<dbReference type="Pfam" id="PF14691">
    <property type="entry name" value="Fer4_20"/>
    <property type="match status" value="1"/>
</dbReference>
<name>A0A481XSQ9_9CILI</name>
<comment type="pathway">
    <text evidence="4">Amino-acid biosynthesis; beta-alanine biosynthesis.</text>
</comment>
<dbReference type="InterPro" id="IPR005720">
    <property type="entry name" value="Dihydroorotate_DH_cat"/>
</dbReference>
<dbReference type="Pfam" id="PF01180">
    <property type="entry name" value="DHO_dh"/>
    <property type="match status" value="1"/>
</dbReference>
<comment type="similarity">
    <text evidence="5">Belongs to the dihydropyrimidine dehydrogenase family.</text>
</comment>
<keyword evidence="15" id="KW-0560">Oxidoreductase</keyword>
<dbReference type="PANTHER" id="PTHR43073:SF2">
    <property type="entry name" value="DIHYDROPYRIMIDINE DEHYDROGENASE [NADP(+)]"/>
    <property type="match status" value="1"/>
</dbReference>
<keyword evidence="11" id="KW-0677">Repeat</keyword>
<dbReference type="Pfam" id="PF07992">
    <property type="entry name" value="Pyr_redox_2"/>
    <property type="match status" value="1"/>
</dbReference>
<keyword evidence="17" id="KW-0411">Iron-sulfur</keyword>
<evidence type="ECO:0000256" key="9">
    <source>
        <dbReference type="ARBA" id="ARBA00022643"/>
    </source>
</evidence>
<dbReference type="SUPFAM" id="SSF46548">
    <property type="entry name" value="alpha-helical ferredoxin"/>
    <property type="match status" value="1"/>
</dbReference>
<dbReference type="GO" id="GO:0051539">
    <property type="term" value="F:4 iron, 4 sulfur cluster binding"/>
    <property type="evidence" value="ECO:0007669"/>
    <property type="project" value="UniProtKB-KW"/>
</dbReference>
<dbReference type="GO" id="GO:0005737">
    <property type="term" value="C:cytoplasm"/>
    <property type="evidence" value="ECO:0007669"/>
    <property type="project" value="InterPro"/>
</dbReference>
<dbReference type="PRINTS" id="PR00419">
    <property type="entry name" value="ADXRDTASE"/>
</dbReference>
<keyword evidence="12" id="KW-0547">Nucleotide-binding</keyword>
<dbReference type="GO" id="GO:0017113">
    <property type="term" value="F:dihydropyrimidine dehydrogenase (NADP+) activity"/>
    <property type="evidence" value="ECO:0007669"/>
    <property type="project" value="UniProtKB-EC"/>
</dbReference>
<evidence type="ECO:0000256" key="10">
    <source>
        <dbReference type="ARBA" id="ARBA00022723"/>
    </source>
</evidence>
<dbReference type="EMBL" id="MH630438">
    <property type="protein sequence ID" value="QBK46526.1"/>
    <property type="molecule type" value="mRNA"/>
</dbReference>
<keyword evidence="9" id="KW-0288">FMN</keyword>
<keyword evidence="7" id="KW-0004">4Fe-4S</keyword>
<keyword evidence="8" id="KW-0285">Flavoprotein</keyword>
<evidence type="ECO:0000313" key="21">
    <source>
        <dbReference type="EMBL" id="QBK46526.1"/>
    </source>
</evidence>
<dbReference type="InterPro" id="IPR017896">
    <property type="entry name" value="4Fe4S_Fe-S-bd"/>
</dbReference>
<dbReference type="GO" id="GO:0050661">
    <property type="term" value="F:NADP binding"/>
    <property type="evidence" value="ECO:0007669"/>
    <property type="project" value="TreeGrafter"/>
</dbReference>
<keyword evidence="13" id="KW-0274">FAD</keyword>
<keyword evidence="10" id="KW-0479">Metal-binding</keyword>
<dbReference type="GO" id="GO:0006210">
    <property type="term" value="P:thymine catabolic process"/>
    <property type="evidence" value="ECO:0007669"/>
    <property type="project" value="TreeGrafter"/>
</dbReference>
<evidence type="ECO:0000256" key="19">
    <source>
        <dbReference type="ARBA" id="ARBA00032722"/>
    </source>
</evidence>
<dbReference type="GO" id="GO:0002058">
    <property type="term" value="F:uracil binding"/>
    <property type="evidence" value="ECO:0007669"/>
    <property type="project" value="TreeGrafter"/>
</dbReference>
<evidence type="ECO:0000256" key="8">
    <source>
        <dbReference type="ARBA" id="ARBA00022630"/>
    </source>
</evidence>
<evidence type="ECO:0000256" key="16">
    <source>
        <dbReference type="ARBA" id="ARBA00023004"/>
    </source>
</evidence>
<accession>A0A481XSQ9</accession>
<dbReference type="Pfam" id="PF14697">
    <property type="entry name" value="Fer4_21"/>
    <property type="match status" value="1"/>
</dbReference>
<comment type="cofactor">
    <cofactor evidence="3">
        <name>FAD</name>
        <dbReference type="ChEBI" id="CHEBI:57692"/>
    </cofactor>
</comment>
<keyword evidence="14" id="KW-0521">NADP</keyword>
<evidence type="ECO:0000259" key="20">
    <source>
        <dbReference type="PROSITE" id="PS51379"/>
    </source>
</evidence>
<dbReference type="SUPFAM" id="SSF51971">
    <property type="entry name" value="Nucleotide-binding domain"/>
    <property type="match status" value="1"/>
</dbReference>
<dbReference type="SUPFAM" id="SSF51395">
    <property type="entry name" value="FMN-linked oxidoreductases"/>
    <property type="match status" value="1"/>
</dbReference>
<dbReference type="Gene3D" id="3.30.70.20">
    <property type="match status" value="1"/>
</dbReference>
<evidence type="ECO:0000256" key="12">
    <source>
        <dbReference type="ARBA" id="ARBA00022741"/>
    </source>
</evidence>
<dbReference type="InterPro" id="IPR023753">
    <property type="entry name" value="FAD/NAD-binding_dom"/>
</dbReference>
<evidence type="ECO:0000256" key="3">
    <source>
        <dbReference type="ARBA" id="ARBA00001974"/>
    </source>
</evidence>
<evidence type="ECO:0000256" key="18">
    <source>
        <dbReference type="ARBA" id="ARBA00030119"/>
    </source>
</evidence>
<comment type="cofactor">
    <cofactor evidence="1">
        <name>FMN</name>
        <dbReference type="ChEBI" id="CHEBI:58210"/>
    </cofactor>
</comment>
<organism evidence="21">
    <name type="scientific">Philasterides dicentrarchi</name>
    <dbReference type="NCBI Taxonomy" id="282688"/>
    <lineage>
        <taxon>Eukaryota</taxon>
        <taxon>Sar</taxon>
        <taxon>Alveolata</taxon>
        <taxon>Ciliophora</taxon>
        <taxon>Intramacronucleata</taxon>
        <taxon>Oligohymenophorea</taxon>
        <taxon>Scuticociliatia</taxon>
        <taxon>Philasterida</taxon>
        <taxon>Philasteridae</taxon>
        <taxon>Philasterides</taxon>
    </lineage>
</organism>
<dbReference type="Gene3D" id="1.10.1060.10">
    <property type="entry name" value="Alpha-helical ferredoxin"/>
    <property type="match status" value="1"/>
</dbReference>
<dbReference type="Gene3D" id="3.50.50.60">
    <property type="entry name" value="FAD/NAD(P)-binding domain"/>
    <property type="match status" value="2"/>
</dbReference>
<dbReference type="InterPro" id="IPR009051">
    <property type="entry name" value="Helical_ferredxn"/>
</dbReference>